<dbReference type="RefSeq" id="WP_102894628.1">
    <property type="nucleotide sequence ID" value="NZ_JAMOHU010000002.1"/>
</dbReference>
<proteinExistence type="predicted"/>
<reference evidence="2 3" key="1">
    <citation type="submission" date="2018-01" db="EMBL/GenBank/DDBJ databases">
        <title>Denitrification phenotypes of diverse strains of Pseudomonas stutzeri.</title>
        <authorList>
            <person name="Milligan D.A."/>
            <person name="Bergaust L."/>
            <person name="Bakken L.R."/>
            <person name="Frostegard A."/>
        </authorList>
    </citation>
    <scope>NUCLEOTIDE SEQUENCE [LARGE SCALE GENOMIC DNA]</scope>
    <source>
        <strain evidence="2 3">24a75</strain>
    </source>
</reference>
<organism evidence="2 3">
    <name type="scientific">Stutzerimonas stutzeri</name>
    <name type="common">Pseudomonas stutzeri</name>
    <dbReference type="NCBI Taxonomy" id="316"/>
    <lineage>
        <taxon>Bacteria</taxon>
        <taxon>Pseudomonadati</taxon>
        <taxon>Pseudomonadota</taxon>
        <taxon>Gammaproteobacteria</taxon>
        <taxon>Pseudomonadales</taxon>
        <taxon>Pseudomonadaceae</taxon>
        <taxon>Stutzerimonas</taxon>
    </lineage>
</organism>
<dbReference type="Proteomes" id="UP000236023">
    <property type="component" value="Unassembled WGS sequence"/>
</dbReference>
<dbReference type="EMBL" id="POUT01000006">
    <property type="protein sequence ID" value="PNG09415.1"/>
    <property type="molecule type" value="Genomic_DNA"/>
</dbReference>
<name>A0A2N8T3Y4_STUST</name>
<dbReference type="Pfam" id="PF10881">
    <property type="entry name" value="DUF2726"/>
    <property type="match status" value="1"/>
</dbReference>
<dbReference type="InterPro" id="IPR024402">
    <property type="entry name" value="DUF2726"/>
</dbReference>
<evidence type="ECO:0000313" key="2">
    <source>
        <dbReference type="EMBL" id="PNG09415.1"/>
    </source>
</evidence>
<feature type="domain" description="DUF2726" evidence="1">
    <location>
        <begin position="37"/>
        <end position="153"/>
    </location>
</feature>
<gene>
    <name evidence="2" type="ORF">CXK94_12870</name>
</gene>
<evidence type="ECO:0000313" key="3">
    <source>
        <dbReference type="Proteomes" id="UP000236023"/>
    </source>
</evidence>
<dbReference type="AlphaFoldDB" id="A0A2N8T3Y4"/>
<evidence type="ECO:0000259" key="1">
    <source>
        <dbReference type="Pfam" id="PF10881"/>
    </source>
</evidence>
<sequence>MSWLALTLVAFVCFVLVFFIKNRQLNHPALQFPYRLKEPLFAPAERELLATLQRSAGDDYLILAKVGVADVVEVTALARRAYWYRATNRIAAQRFDFLLCRKRDLAAVCALKLDEPQAADDFLDQLCRTVDLPLIRLSPEAAGSFREVREALDRAMLH</sequence>
<comment type="caution">
    <text evidence="2">The sequence shown here is derived from an EMBL/GenBank/DDBJ whole genome shotgun (WGS) entry which is preliminary data.</text>
</comment>
<protein>
    <recommendedName>
        <fullName evidence="1">DUF2726 domain-containing protein</fullName>
    </recommendedName>
</protein>
<accession>A0A2N8T3Y4</accession>